<proteinExistence type="predicted"/>
<organism evidence="1 2">
    <name type="scientific">Nitrospirillum amazonense</name>
    <dbReference type="NCBI Taxonomy" id="28077"/>
    <lineage>
        <taxon>Bacteria</taxon>
        <taxon>Pseudomonadati</taxon>
        <taxon>Pseudomonadota</taxon>
        <taxon>Alphaproteobacteria</taxon>
        <taxon>Rhodospirillales</taxon>
        <taxon>Azospirillaceae</taxon>
        <taxon>Nitrospirillum</taxon>
    </lineage>
</organism>
<dbReference type="Proteomes" id="UP000315751">
    <property type="component" value="Unassembled WGS sequence"/>
</dbReference>
<keyword evidence="2" id="KW-1185">Reference proteome</keyword>
<name>A0A560GX54_9PROT</name>
<dbReference type="InterPro" id="IPR015943">
    <property type="entry name" value="WD40/YVTN_repeat-like_dom_sf"/>
</dbReference>
<gene>
    <name evidence="1" type="ORF">FBZ90_11386</name>
</gene>
<evidence type="ECO:0000313" key="1">
    <source>
        <dbReference type="EMBL" id="TWB38094.1"/>
    </source>
</evidence>
<dbReference type="Gene3D" id="2.130.10.10">
    <property type="entry name" value="YVTN repeat-like/Quinoprotein amine dehydrogenase"/>
    <property type="match status" value="1"/>
</dbReference>
<dbReference type="SUPFAM" id="SSF50998">
    <property type="entry name" value="Quinoprotein alcohol dehydrogenase-like"/>
    <property type="match status" value="1"/>
</dbReference>
<evidence type="ECO:0000313" key="2">
    <source>
        <dbReference type="Proteomes" id="UP000315751"/>
    </source>
</evidence>
<dbReference type="EMBL" id="VITR01000013">
    <property type="protein sequence ID" value="TWB38094.1"/>
    <property type="molecule type" value="Genomic_DNA"/>
</dbReference>
<dbReference type="AlphaFoldDB" id="A0A560GX54"/>
<comment type="caution">
    <text evidence="1">The sequence shown here is derived from an EMBL/GenBank/DDBJ whole genome shotgun (WGS) entry which is preliminary data.</text>
</comment>
<accession>A0A560GX54</accession>
<dbReference type="InterPro" id="IPR011047">
    <property type="entry name" value="Quinoprotein_ADH-like_sf"/>
</dbReference>
<protein>
    <recommendedName>
        <fullName evidence="3">LVIVD repeat-containing protein</fullName>
    </recommendedName>
</protein>
<reference evidence="1 2" key="1">
    <citation type="submission" date="2019-06" db="EMBL/GenBank/DDBJ databases">
        <title>Genomic Encyclopedia of Type Strains, Phase IV (KMG-V): Genome sequencing to study the core and pangenomes of soil and plant-associated prokaryotes.</title>
        <authorList>
            <person name="Whitman W."/>
        </authorList>
    </citation>
    <scope>NUCLEOTIDE SEQUENCE [LARGE SCALE GENOMIC DNA]</scope>
    <source>
        <strain evidence="1 2">BR 11622</strain>
    </source>
</reference>
<sequence length="459" mass="50477">MSDPCPESAAFVPGPSDGPWYRTMMPFEHFDSIRSQQFPHSCDVAQLTGTARAKVAVRLAPGHYPNPYNIVTRERGELFIYGGYVGDKPESDDDNEEAGSYVARLDADTLEERWRVHFKVPFEHYFDWPGVLGVHGNGFLYVVTGAKLAKIDPATGAHRTIDLPEHPGGFGAAYNGFVISRSGDIIAKSLERGRPLVNSLPGLYAVKDSGIPAFLVSVDADTLEIKAVVETPEPVLGRVMVDGQAPDEFVYLPGLTHVWRYRLGPDSLTLDPSWNPQYVFPGEQPGPACGMLNGWVVVQTNFLEAKKPLRISAFHSGNAALNHHHVPFPHGAPSEEYSKPALDAAHNRIYTSDEKVGLVTALDFKADVGFVPVWQQPQTMDSFWAVVGPRQRRNIIGTDYLDCQDYVVWRDADTGVELARSGPLDARLNGNIVAIGFDGRFYYLGVNDGTVNELTLKPA</sequence>
<evidence type="ECO:0008006" key="3">
    <source>
        <dbReference type="Google" id="ProtNLM"/>
    </source>
</evidence>